<reference evidence="2 3" key="1">
    <citation type="submission" date="2024-02" db="EMBL/GenBank/DDBJ databases">
        <authorList>
            <person name="Chen Y."/>
            <person name="Shah S."/>
            <person name="Dougan E. K."/>
            <person name="Thang M."/>
            <person name="Chan C."/>
        </authorList>
    </citation>
    <scope>NUCLEOTIDE SEQUENCE [LARGE SCALE GENOMIC DNA]</scope>
</reference>
<dbReference type="EMBL" id="CAXAMN010027224">
    <property type="protein sequence ID" value="CAK9109403.1"/>
    <property type="molecule type" value="Genomic_DNA"/>
</dbReference>
<dbReference type="Proteomes" id="UP001642484">
    <property type="component" value="Unassembled WGS sequence"/>
</dbReference>
<sequence length="254" mass="28138">MDVPEIVEQLDLWDDIGGWYRMAYQAAVDPGSREVTSEEEISVEEVTSEHSGDANELELAAPSPEPDVPVKAMNQLWEAMLESQRDVPPLNVDGVRLFRLTRMANAPHIVDLLHDPDGPLKSLHDRVREAGCSIDPAGNPVKILFVPCADEQLLELQQLAANGFELCREKHILALEQDEALIAQALRGISRNWKLCQELKNVVPSDAPRGSQDPSDRSVSTGEDDQSPMVVQETGFGLRTDSELFYPNPWVGAH</sequence>
<protein>
    <submittedName>
        <fullName evidence="2">Uncharacterized protein</fullName>
    </submittedName>
</protein>
<feature type="region of interest" description="Disordered" evidence="1">
    <location>
        <begin position="204"/>
        <end position="230"/>
    </location>
</feature>
<comment type="caution">
    <text evidence="2">The sequence shown here is derived from an EMBL/GenBank/DDBJ whole genome shotgun (WGS) entry which is preliminary data.</text>
</comment>
<evidence type="ECO:0000256" key="1">
    <source>
        <dbReference type="SAM" id="MobiDB-lite"/>
    </source>
</evidence>
<keyword evidence="3" id="KW-1185">Reference proteome</keyword>
<organism evidence="2 3">
    <name type="scientific">Durusdinium trenchii</name>
    <dbReference type="NCBI Taxonomy" id="1381693"/>
    <lineage>
        <taxon>Eukaryota</taxon>
        <taxon>Sar</taxon>
        <taxon>Alveolata</taxon>
        <taxon>Dinophyceae</taxon>
        <taxon>Suessiales</taxon>
        <taxon>Symbiodiniaceae</taxon>
        <taxon>Durusdinium</taxon>
    </lineage>
</organism>
<gene>
    <name evidence="2" type="ORF">CCMP2556_LOCUS50935</name>
</gene>
<name>A0ABP0SAM1_9DINO</name>
<accession>A0ABP0SAM1</accession>
<evidence type="ECO:0000313" key="2">
    <source>
        <dbReference type="EMBL" id="CAK9109403.1"/>
    </source>
</evidence>
<proteinExistence type="predicted"/>
<evidence type="ECO:0000313" key="3">
    <source>
        <dbReference type="Proteomes" id="UP001642484"/>
    </source>
</evidence>
<feature type="region of interest" description="Disordered" evidence="1">
    <location>
        <begin position="45"/>
        <end position="65"/>
    </location>
</feature>